<reference evidence="1 2" key="1">
    <citation type="submission" date="2018-09" db="EMBL/GenBank/DDBJ databases">
        <title>Genomic investigation of the strawberry pathogen Phytophthora fragariae indicates pathogenicity is determined by transcriptional variation in three key races.</title>
        <authorList>
            <person name="Adams T.M."/>
            <person name="Armitage A.D."/>
            <person name="Sobczyk M.K."/>
            <person name="Bates H.J."/>
            <person name="Dunwell J.M."/>
            <person name="Nellist C.F."/>
            <person name="Harrison R.J."/>
        </authorList>
    </citation>
    <scope>NUCLEOTIDE SEQUENCE [LARGE SCALE GENOMIC DNA]</scope>
    <source>
        <strain evidence="1 2">SCRP249</strain>
    </source>
</reference>
<evidence type="ECO:0000313" key="2">
    <source>
        <dbReference type="Proteomes" id="UP000429607"/>
    </source>
</evidence>
<name>A0A6A3G411_9STRA</name>
<accession>A0A6A3G411</accession>
<gene>
    <name evidence="1" type="ORF">PR001_g33713</name>
</gene>
<proteinExistence type="predicted"/>
<comment type="caution">
    <text evidence="1">The sequence shown here is derived from an EMBL/GenBank/DDBJ whole genome shotgun (WGS) entry which is preliminary data.</text>
</comment>
<evidence type="ECO:0000313" key="1">
    <source>
        <dbReference type="EMBL" id="KAE8951451.1"/>
    </source>
</evidence>
<organism evidence="1 2">
    <name type="scientific">Phytophthora rubi</name>
    <dbReference type="NCBI Taxonomy" id="129364"/>
    <lineage>
        <taxon>Eukaryota</taxon>
        <taxon>Sar</taxon>
        <taxon>Stramenopiles</taxon>
        <taxon>Oomycota</taxon>
        <taxon>Peronosporomycetes</taxon>
        <taxon>Peronosporales</taxon>
        <taxon>Peronosporaceae</taxon>
        <taxon>Phytophthora</taxon>
    </lineage>
</organism>
<dbReference type="AlphaFoldDB" id="A0A6A3G411"/>
<sequence>MNSLRPSSEVAALHKEQKQLLHVLQVQHLFRDSFQVLLAQFVGVESGSRLEAAAHGSCFSIMRDACDVITRFEAAQDFVTTSPSVFC</sequence>
<protein>
    <submittedName>
        <fullName evidence="1">Uncharacterized protein</fullName>
    </submittedName>
</protein>
<dbReference type="Proteomes" id="UP000429607">
    <property type="component" value="Unassembled WGS sequence"/>
</dbReference>
<dbReference type="EMBL" id="QXFV01012715">
    <property type="protein sequence ID" value="KAE8951451.1"/>
    <property type="molecule type" value="Genomic_DNA"/>
</dbReference>